<organism evidence="1 2">
    <name type="scientific">Ixodes persulcatus</name>
    <name type="common">Taiga tick</name>
    <dbReference type="NCBI Taxonomy" id="34615"/>
    <lineage>
        <taxon>Eukaryota</taxon>
        <taxon>Metazoa</taxon>
        <taxon>Ecdysozoa</taxon>
        <taxon>Arthropoda</taxon>
        <taxon>Chelicerata</taxon>
        <taxon>Arachnida</taxon>
        <taxon>Acari</taxon>
        <taxon>Parasitiformes</taxon>
        <taxon>Ixodida</taxon>
        <taxon>Ixodoidea</taxon>
        <taxon>Ixodidae</taxon>
        <taxon>Ixodinae</taxon>
        <taxon>Ixodes</taxon>
    </lineage>
</organism>
<proteinExistence type="predicted"/>
<protein>
    <submittedName>
        <fullName evidence="1">Uncharacterized protein</fullName>
    </submittedName>
</protein>
<keyword evidence="2" id="KW-1185">Reference proteome</keyword>
<name>A0AC60QR14_IXOPE</name>
<comment type="caution">
    <text evidence="1">The sequence shown here is derived from an EMBL/GenBank/DDBJ whole genome shotgun (WGS) entry which is preliminary data.</text>
</comment>
<reference evidence="1 2" key="1">
    <citation type="journal article" date="2020" name="Cell">
        <title>Large-Scale Comparative Analyses of Tick Genomes Elucidate Their Genetic Diversity and Vector Capacities.</title>
        <authorList>
            <consortium name="Tick Genome and Microbiome Consortium (TIGMIC)"/>
            <person name="Jia N."/>
            <person name="Wang J."/>
            <person name="Shi W."/>
            <person name="Du L."/>
            <person name="Sun Y."/>
            <person name="Zhan W."/>
            <person name="Jiang J.F."/>
            <person name="Wang Q."/>
            <person name="Zhang B."/>
            <person name="Ji P."/>
            <person name="Bell-Sakyi L."/>
            <person name="Cui X.M."/>
            <person name="Yuan T.T."/>
            <person name="Jiang B.G."/>
            <person name="Yang W.F."/>
            <person name="Lam T.T."/>
            <person name="Chang Q.C."/>
            <person name="Ding S.J."/>
            <person name="Wang X.J."/>
            <person name="Zhu J.G."/>
            <person name="Ruan X.D."/>
            <person name="Zhao L."/>
            <person name="Wei J.T."/>
            <person name="Ye R.Z."/>
            <person name="Que T.C."/>
            <person name="Du C.H."/>
            <person name="Zhou Y.H."/>
            <person name="Cheng J.X."/>
            <person name="Dai P.F."/>
            <person name="Guo W.B."/>
            <person name="Han X.H."/>
            <person name="Huang E.J."/>
            <person name="Li L.F."/>
            <person name="Wei W."/>
            <person name="Gao Y.C."/>
            <person name="Liu J.Z."/>
            <person name="Shao H.Z."/>
            <person name="Wang X."/>
            <person name="Wang C.C."/>
            <person name="Yang T.C."/>
            <person name="Huo Q.B."/>
            <person name="Li W."/>
            <person name="Chen H.Y."/>
            <person name="Chen S.E."/>
            <person name="Zhou L.G."/>
            <person name="Ni X.B."/>
            <person name="Tian J.H."/>
            <person name="Sheng Y."/>
            <person name="Liu T."/>
            <person name="Pan Y.S."/>
            <person name="Xia L.Y."/>
            <person name="Li J."/>
            <person name="Zhao F."/>
            <person name="Cao W.C."/>
        </authorList>
    </citation>
    <scope>NUCLEOTIDE SEQUENCE [LARGE SCALE GENOMIC DNA]</scope>
    <source>
        <strain evidence="1">Iper-2018</strain>
    </source>
</reference>
<feature type="non-terminal residue" evidence="1">
    <location>
        <position position="110"/>
    </location>
</feature>
<evidence type="ECO:0000313" key="2">
    <source>
        <dbReference type="Proteomes" id="UP000805193"/>
    </source>
</evidence>
<gene>
    <name evidence="1" type="ORF">HPB47_016785</name>
</gene>
<accession>A0AC60QR14</accession>
<dbReference type="EMBL" id="JABSTQ010005590">
    <property type="protein sequence ID" value="KAG0439009.1"/>
    <property type="molecule type" value="Genomic_DNA"/>
</dbReference>
<evidence type="ECO:0000313" key="1">
    <source>
        <dbReference type="EMBL" id="KAG0439009.1"/>
    </source>
</evidence>
<sequence>VSLFPTEYMHLICLGAMRRLLRNWVYQEHGTSQPCPCFQRKQRSTEELDRWKATEFRTFLLYVGPVLLKPLLTNKQYEHFLMFHVAVKILISPEHHIAYNRFARDLLRYF</sequence>
<dbReference type="Proteomes" id="UP000805193">
    <property type="component" value="Unassembled WGS sequence"/>
</dbReference>
<feature type="non-terminal residue" evidence="1">
    <location>
        <position position="1"/>
    </location>
</feature>